<feature type="transmembrane region" description="Helical" evidence="10">
    <location>
        <begin position="339"/>
        <end position="358"/>
    </location>
</feature>
<dbReference type="EMBL" id="JASPKY010000350">
    <property type="protein sequence ID" value="KAK9704413.1"/>
    <property type="molecule type" value="Genomic_DNA"/>
</dbReference>
<dbReference type="Proteomes" id="UP001458880">
    <property type="component" value="Unassembled WGS sequence"/>
</dbReference>
<keyword evidence="9" id="KW-0539">Nucleus</keyword>
<dbReference type="InterPro" id="IPR012430">
    <property type="entry name" value="TMEM43_fam"/>
</dbReference>
<keyword evidence="12" id="KW-1185">Reference proteome</keyword>
<dbReference type="AlphaFoldDB" id="A0AAW1JL57"/>
<proteinExistence type="inferred from homology"/>
<reference evidence="11 12" key="1">
    <citation type="journal article" date="2024" name="BMC Genomics">
        <title>De novo assembly and annotation of Popillia japonica's genome with initial clues to its potential as an invasive pest.</title>
        <authorList>
            <person name="Cucini C."/>
            <person name="Boschi S."/>
            <person name="Funari R."/>
            <person name="Cardaioli E."/>
            <person name="Iannotti N."/>
            <person name="Marturano G."/>
            <person name="Paoli F."/>
            <person name="Bruttini M."/>
            <person name="Carapelli A."/>
            <person name="Frati F."/>
            <person name="Nardi F."/>
        </authorList>
    </citation>
    <scope>NUCLEOTIDE SEQUENCE [LARGE SCALE GENOMIC DNA]</scope>
    <source>
        <strain evidence="11">DMR45628</strain>
    </source>
</reference>
<gene>
    <name evidence="11" type="ORF">QE152_g28311</name>
</gene>
<dbReference type="GO" id="GO:0005789">
    <property type="term" value="C:endoplasmic reticulum membrane"/>
    <property type="evidence" value="ECO:0007669"/>
    <property type="project" value="UniProtKB-SubCell"/>
</dbReference>
<evidence type="ECO:0000256" key="10">
    <source>
        <dbReference type="SAM" id="Phobius"/>
    </source>
</evidence>
<evidence type="ECO:0000256" key="7">
    <source>
        <dbReference type="ARBA" id="ARBA00022989"/>
    </source>
</evidence>
<keyword evidence="5 10" id="KW-0812">Transmembrane</keyword>
<name>A0AAW1JL57_POPJA</name>
<comment type="subcellular location">
    <subcellularLocation>
        <location evidence="1">Endomembrane system</location>
        <topology evidence="1">Multi-pass membrane protein</topology>
    </subcellularLocation>
    <subcellularLocation>
        <location evidence="3">Endoplasmic reticulum membrane</location>
    </subcellularLocation>
    <subcellularLocation>
        <location evidence="2">Nucleus envelope</location>
    </subcellularLocation>
</comment>
<keyword evidence="7 10" id="KW-1133">Transmembrane helix</keyword>
<evidence type="ECO:0000256" key="2">
    <source>
        <dbReference type="ARBA" id="ARBA00004259"/>
    </source>
</evidence>
<keyword evidence="8 10" id="KW-0472">Membrane</keyword>
<comment type="similarity">
    <text evidence="4">Belongs to the TMEM43 family.</text>
</comment>
<evidence type="ECO:0000256" key="4">
    <source>
        <dbReference type="ARBA" id="ARBA00006627"/>
    </source>
</evidence>
<sequence>MEASFSEELKKTWLTSLMGFLLLCAGTLLLTWNEGRAVHHAHSLDEAFNNVIALNPFEPVRPELEGRLVHISGNLIVDEPLTEPEYGVSVQSVKLKRRVQMYQWVEERTRRDYGDMVSSETTETDYFYVTEWRDKLVDSRNFYIRHGHHNPTEIPLKTYVYVSPIVKVGQLTLGTDIKNNWRYSGAILLCWSGIYYHCDDVWNPQVGDIRVQFYYAGVNGEPVTVVGMQKNGILIPYKTTRNHEIALLRDGILTVTQIFDVEHSDARWETWKLRGLGVFILYASAVCLKGLIRILLLKFPTFHQIAEQEITSSSNLAISLSVSLLVISVTWVFYRPMIAVGLILASLSPIIYCFMAFLNTGQNQTDAQHRR</sequence>
<feature type="transmembrane region" description="Helical" evidence="10">
    <location>
        <begin position="276"/>
        <end position="296"/>
    </location>
</feature>
<evidence type="ECO:0000313" key="11">
    <source>
        <dbReference type="EMBL" id="KAK9704413.1"/>
    </source>
</evidence>
<dbReference type="GO" id="GO:0005637">
    <property type="term" value="C:nuclear inner membrane"/>
    <property type="evidence" value="ECO:0007669"/>
    <property type="project" value="TreeGrafter"/>
</dbReference>
<protein>
    <submittedName>
        <fullName evidence="11">Transmembrane protein 43</fullName>
    </submittedName>
</protein>
<keyword evidence="6" id="KW-0256">Endoplasmic reticulum</keyword>
<evidence type="ECO:0000256" key="9">
    <source>
        <dbReference type="ARBA" id="ARBA00023242"/>
    </source>
</evidence>
<evidence type="ECO:0000256" key="1">
    <source>
        <dbReference type="ARBA" id="ARBA00004127"/>
    </source>
</evidence>
<dbReference type="GO" id="GO:0006629">
    <property type="term" value="P:lipid metabolic process"/>
    <property type="evidence" value="ECO:0007669"/>
    <property type="project" value="TreeGrafter"/>
</dbReference>
<dbReference type="Pfam" id="PF07787">
    <property type="entry name" value="TMEM43"/>
    <property type="match status" value="1"/>
</dbReference>
<feature type="transmembrane region" description="Helical" evidence="10">
    <location>
        <begin position="12"/>
        <end position="32"/>
    </location>
</feature>
<evidence type="ECO:0000313" key="12">
    <source>
        <dbReference type="Proteomes" id="UP001458880"/>
    </source>
</evidence>
<accession>A0AAW1JL57</accession>
<evidence type="ECO:0000256" key="8">
    <source>
        <dbReference type="ARBA" id="ARBA00023136"/>
    </source>
</evidence>
<evidence type="ECO:0000256" key="3">
    <source>
        <dbReference type="ARBA" id="ARBA00004586"/>
    </source>
</evidence>
<comment type="caution">
    <text evidence="11">The sequence shown here is derived from an EMBL/GenBank/DDBJ whole genome shotgun (WGS) entry which is preliminary data.</text>
</comment>
<evidence type="ECO:0000256" key="6">
    <source>
        <dbReference type="ARBA" id="ARBA00022824"/>
    </source>
</evidence>
<organism evidence="11 12">
    <name type="scientific">Popillia japonica</name>
    <name type="common">Japanese beetle</name>
    <dbReference type="NCBI Taxonomy" id="7064"/>
    <lineage>
        <taxon>Eukaryota</taxon>
        <taxon>Metazoa</taxon>
        <taxon>Ecdysozoa</taxon>
        <taxon>Arthropoda</taxon>
        <taxon>Hexapoda</taxon>
        <taxon>Insecta</taxon>
        <taxon>Pterygota</taxon>
        <taxon>Neoptera</taxon>
        <taxon>Endopterygota</taxon>
        <taxon>Coleoptera</taxon>
        <taxon>Polyphaga</taxon>
        <taxon>Scarabaeiformia</taxon>
        <taxon>Scarabaeidae</taxon>
        <taxon>Rutelinae</taxon>
        <taxon>Popillia</taxon>
    </lineage>
</organism>
<evidence type="ECO:0000256" key="5">
    <source>
        <dbReference type="ARBA" id="ARBA00022692"/>
    </source>
</evidence>
<dbReference type="PANTHER" id="PTHR13416">
    <property type="match status" value="1"/>
</dbReference>
<dbReference type="PANTHER" id="PTHR13416:SF2">
    <property type="entry name" value="TRANSMEMBRANE PROTEIN 43"/>
    <property type="match status" value="1"/>
</dbReference>
<dbReference type="GO" id="GO:0071763">
    <property type="term" value="P:nuclear membrane organization"/>
    <property type="evidence" value="ECO:0007669"/>
    <property type="project" value="TreeGrafter"/>
</dbReference>
<feature type="transmembrane region" description="Helical" evidence="10">
    <location>
        <begin position="316"/>
        <end position="334"/>
    </location>
</feature>